<gene>
    <name evidence="3" type="ORF">LSH36_15g12033</name>
</gene>
<dbReference type="PANTHER" id="PTHR21812">
    <property type="entry name" value="INO80 COMPLEX SUBUNIT E"/>
    <property type="match status" value="1"/>
</dbReference>
<feature type="domain" description="INO80 complex subunit E N-terminal" evidence="2">
    <location>
        <begin position="32"/>
        <end position="79"/>
    </location>
</feature>
<organism evidence="3 4">
    <name type="scientific">Paralvinella palmiformis</name>
    <dbReference type="NCBI Taxonomy" id="53620"/>
    <lineage>
        <taxon>Eukaryota</taxon>
        <taxon>Metazoa</taxon>
        <taxon>Spiralia</taxon>
        <taxon>Lophotrochozoa</taxon>
        <taxon>Annelida</taxon>
        <taxon>Polychaeta</taxon>
        <taxon>Sedentaria</taxon>
        <taxon>Canalipalpata</taxon>
        <taxon>Terebellida</taxon>
        <taxon>Terebelliformia</taxon>
        <taxon>Alvinellidae</taxon>
        <taxon>Paralvinella</taxon>
    </lineage>
</organism>
<proteinExistence type="predicted"/>
<feature type="compositionally biased region" description="Polar residues" evidence="1">
    <location>
        <begin position="10"/>
        <end position="23"/>
    </location>
</feature>
<dbReference type="Proteomes" id="UP001208570">
    <property type="component" value="Unassembled WGS sequence"/>
</dbReference>
<dbReference type="PANTHER" id="PTHR21812:SF1">
    <property type="entry name" value="INO80 COMPLEX SUBUNIT E"/>
    <property type="match status" value="1"/>
</dbReference>
<dbReference type="GO" id="GO:0006338">
    <property type="term" value="P:chromatin remodeling"/>
    <property type="evidence" value="ECO:0007669"/>
    <property type="project" value="InterPro"/>
</dbReference>
<evidence type="ECO:0000256" key="1">
    <source>
        <dbReference type="SAM" id="MobiDB-lite"/>
    </source>
</evidence>
<evidence type="ECO:0000313" key="3">
    <source>
        <dbReference type="EMBL" id="KAK2168657.1"/>
    </source>
</evidence>
<dbReference type="Pfam" id="PF24237">
    <property type="entry name" value="INO80E"/>
    <property type="match status" value="1"/>
</dbReference>
<dbReference type="GO" id="GO:0031011">
    <property type="term" value="C:Ino80 complex"/>
    <property type="evidence" value="ECO:0007669"/>
    <property type="project" value="InterPro"/>
</dbReference>
<feature type="region of interest" description="Disordered" evidence="1">
    <location>
        <begin position="87"/>
        <end position="118"/>
    </location>
</feature>
<protein>
    <recommendedName>
        <fullName evidence="2">INO80 complex subunit E N-terminal domain-containing protein</fullName>
    </recommendedName>
</protein>
<dbReference type="EMBL" id="JAODUP010000015">
    <property type="protein sequence ID" value="KAK2168657.1"/>
    <property type="molecule type" value="Genomic_DNA"/>
</dbReference>
<dbReference type="AlphaFoldDB" id="A0AAD9KC80"/>
<feature type="region of interest" description="Disordered" evidence="1">
    <location>
        <begin position="142"/>
        <end position="176"/>
    </location>
</feature>
<dbReference type="InterPro" id="IPR026678">
    <property type="entry name" value="INO80E"/>
</dbReference>
<evidence type="ECO:0000259" key="2">
    <source>
        <dbReference type="Pfam" id="PF24237"/>
    </source>
</evidence>
<dbReference type="InterPro" id="IPR056515">
    <property type="entry name" value="INO80E_N"/>
</dbReference>
<reference evidence="3" key="1">
    <citation type="journal article" date="2023" name="Mol. Biol. Evol.">
        <title>Third-Generation Sequencing Reveals the Adaptive Role of the Epigenome in Three Deep-Sea Polychaetes.</title>
        <authorList>
            <person name="Perez M."/>
            <person name="Aroh O."/>
            <person name="Sun Y."/>
            <person name="Lan Y."/>
            <person name="Juniper S.K."/>
            <person name="Young C.R."/>
            <person name="Angers B."/>
            <person name="Qian P.Y."/>
        </authorList>
    </citation>
    <scope>NUCLEOTIDE SEQUENCE</scope>
    <source>
        <strain evidence="3">P08H-3</strain>
    </source>
</reference>
<keyword evidence="4" id="KW-1185">Reference proteome</keyword>
<sequence>MMPVQDMAAQHSSQPPTSCANPSMSALGENINYKKKYKALKRKMQMLVYEQECFMEELKKAQRRLLKVSRDRSFLLDRLLKYEKLDDTSDDSDVTASSDSEAEVHKEPVMKRKKTLNQNPLSLSGAGISLLPGNLNKQQASWLMQMSGASEKTGRSELTSRRKTSKVPKKSNKTGM</sequence>
<evidence type="ECO:0000313" key="4">
    <source>
        <dbReference type="Proteomes" id="UP001208570"/>
    </source>
</evidence>
<accession>A0AAD9KC80</accession>
<feature type="region of interest" description="Disordered" evidence="1">
    <location>
        <begin position="1"/>
        <end position="23"/>
    </location>
</feature>
<comment type="caution">
    <text evidence="3">The sequence shown here is derived from an EMBL/GenBank/DDBJ whole genome shotgun (WGS) entry which is preliminary data.</text>
</comment>
<name>A0AAD9KC80_9ANNE</name>
<feature type="compositionally biased region" description="Basic residues" evidence="1">
    <location>
        <begin position="161"/>
        <end position="176"/>
    </location>
</feature>